<evidence type="ECO:0000313" key="2">
    <source>
        <dbReference type="EMBL" id="SVB25811.1"/>
    </source>
</evidence>
<feature type="non-terminal residue" evidence="2">
    <location>
        <position position="54"/>
    </location>
</feature>
<dbReference type="InterPro" id="IPR036869">
    <property type="entry name" value="J_dom_sf"/>
</dbReference>
<dbReference type="InterPro" id="IPR001623">
    <property type="entry name" value="DnaJ_domain"/>
</dbReference>
<dbReference type="Gene3D" id="1.10.287.110">
    <property type="entry name" value="DnaJ domain"/>
    <property type="match status" value="1"/>
</dbReference>
<protein>
    <recommendedName>
        <fullName evidence="1">J domain-containing protein</fullName>
    </recommendedName>
</protein>
<feature type="domain" description="J" evidence="1">
    <location>
        <begin position="4"/>
        <end position="54"/>
    </location>
</feature>
<evidence type="ECO:0000259" key="1">
    <source>
        <dbReference type="PROSITE" id="PS50076"/>
    </source>
</evidence>
<dbReference type="SUPFAM" id="SSF46565">
    <property type="entry name" value="Chaperone J-domain"/>
    <property type="match status" value="1"/>
</dbReference>
<name>A0A382CJK1_9ZZZZ</name>
<dbReference type="PRINTS" id="PR00625">
    <property type="entry name" value="JDOMAIN"/>
</dbReference>
<dbReference type="EMBL" id="UINC01034645">
    <property type="protein sequence ID" value="SVB25811.1"/>
    <property type="molecule type" value="Genomic_DNA"/>
</dbReference>
<dbReference type="Pfam" id="PF00226">
    <property type="entry name" value="DnaJ"/>
    <property type="match status" value="1"/>
</dbReference>
<organism evidence="2">
    <name type="scientific">marine metagenome</name>
    <dbReference type="NCBI Taxonomy" id="408172"/>
    <lineage>
        <taxon>unclassified sequences</taxon>
        <taxon>metagenomes</taxon>
        <taxon>ecological metagenomes</taxon>
    </lineage>
</organism>
<accession>A0A382CJK1</accession>
<sequence length="54" mass="6440">MVETNYEILKIHDGATEKEIRKAYRNLVLKFHTDRGGDDEQFKKIKQAYEDLKI</sequence>
<dbReference type="PROSITE" id="PS50076">
    <property type="entry name" value="DNAJ_2"/>
    <property type="match status" value="1"/>
</dbReference>
<reference evidence="2" key="1">
    <citation type="submission" date="2018-05" db="EMBL/GenBank/DDBJ databases">
        <authorList>
            <person name="Lanie J.A."/>
            <person name="Ng W.-L."/>
            <person name="Kazmierczak K.M."/>
            <person name="Andrzejewski T.M."/>
            <person name="Davidsen T.M."/>
            <person name="Wayne K.J."/>
            <person name="Tettelin H."/>
            <person name="Glass J.I."/>
            <person name="Rusch D."/>
            <person name="Podicherti R."/>
            <person name="Tsui H.-C.T."/>
            <person name="Winkler M.E."/>
        </authorList>
    </citation>
    <scope>NUCLEOTIDE SEQUENCE</scope>
</reference>
<proteinExistence type="predicted"/>
<dbReference type="PANTHER" id="PTHR44240:SF10">
    <property type="entry name" value="J DOMAIN-CONTAINING PROTEIN"/>
    <property type="match status" value="1"/>
</dbReference>
<dbReference type="SMART" id="SM00271">
    <property type="entry name" value="DnaJ"/>
    <property type="match status" value="1"/>
</dbReference>
<dbReference type="AlphaFoldDB" id="A0A382CJK1"/>
<dbReference type="CDD" id="cd06257">
    <property type="entry name" value="DnaJ"/>
    <property type="match status" value="1"/>
</dbReference>
<gene>
    <name evidence="2" type="ORF">METZ01_LOCUS178665</name>
</gene>
<dbReference type="InterPro" id="IPR052276">
    <property type="entry name" value="Diphthamide-biosynth_chaperone"/>
</dbReference>
<dbReference type="PANTHER" id="PTHR44240">
    <property type="entry name" value="DNAJ DOMAIN (PROKARYOTIC HEAT SHOCK PROTEIN)-RELATED"/>
    <property type="match status" value="1"/>
</dbReference>